<dbReference type="PANTHER" id="PTHR30433:SF3">
    <property type="entry name" value="MOTILITY PROTEIN A"/>
    <property type="match status" value="1"/>
</dbReference>
<dbReference type="AlphaFoldDB" id="A0A2H0A3S3"/>
<gene>
    <name evidence="9" type="ORF">COX18_09965</name>
</gene>
<name>A0A2H0A3S3_9BACT</name>
<feature type="transmembrane region" description="Helical" evidence="7">
    <location>
        <begin position="183"/>
        <end position="204"/>
    </location>
</feature>
<evidence type="ECO:0000256" key="6">
    <source>
        <dbReference type="RuleBase" id="RU004057"/>
    </source>
</evidence>
<comment type="subcellular location">
    <subcellularLocation>
        <location evidence="1">Cell membrane</location>
        <topology evidence="1">Multi-pass membrane protein</topology>
    </subcellularLocation>
    <subcellularLocation>
        <location evidence="6">Membrane</location>
        <topology evidence="6">Multi-pass membrane protein</topology>
    </subcellularLocation>
</comment>
<keyword evidence="5 7" id="KW-0472">Membrane</keyword>
<evidence type="ECO:0000256" key="2">
    <source>
        <dbReference type="ARBA" id="ARBA00022475"/>
    </source>
</evidence>
<dbReference type="Proteomes" id="UP000231067">
    <property type="component" value="Unassembled WGS sequence"/>
</dbReference>
<dbReference type="InterPro" id="IPR002898">
    <property type="entry name" value="MotA_ExbB_proton_chnl"/>
</dbReference>
<dbReference type="InterPro" id="IPR047055">
    <property type="entry name" value="MotA-like"/>
</dbReference>
<protein>
    <submittedName>
        <fullName evidence="9">Motility protein A</fullName>
    </submittedName>
</protein>
<proteinExistence type="inferred from homology"/>
<evidence type="ECO:0000259" key="8">
    <source>
        <dbReference type="Pfam" id="PF01618"/>
    </source>
</evidence>
<organism evidence="9 10">
    <name type="scientific">Candidatus Desantisbacteria bacterium CG23_combo_of_CG06-09_8_20_14_all_40_23</name>
    <dbReference type="NCBI Taxonomy" id="1974550"/>
    <lineage>
        <taxon>Bacteria</taxon>
        <taxon>Candidatus Desantisiibacteriota</taxon>
    </lineage>
</organism>
<keyword evidence="6" id="KW-0653">Protein transport</keyword>
<comment type="similarity">
    <text evidence="6">Belongs to the exbB/tolQ family.</text>
</comment>
<feature type="domain" description="MotA/TolQ/ExbB proton channel" evidence="8">
    <location>
        <begin position="103"/>
        <end position="213"/>
    </location>
</feature>
<dbReference type="GO" id="GO:0071978">
    <property type="term" value="P:bacterial-type flagellum-dependent swarming motility"/>
    <property type="evidence" value="ECO:0007669"/>
    <property type="project" value="InterPro"/>
</dbReference>
<evidence type="ECO:0000256" key="4">
    <source>
        <dbReference type="ARBA" id="ARBA00022989"/>
    </source>
</evidence>
<dbReference type="GO" id="GO:0006935">
    <property type="term" value="P:chemotaxis"/>
    <property type="evidence" value="ECO:0007669"/>
    <property type="project" value="InterPro"/>
</dbReference>
<dbReference type="GO" id="GO:0005886">
    <property type="term" value="C:plasma membrane"/>
    <property type="evidence" value="ECO:0007669"/>
    <property type="project" value="UniProtKB-SubCell"/>
</dbReference>
<feature type="transmembrane region" description="Helical" evidence="7">
    <location>
        <begin position="35"/>
        <end position="55"/>
    </location>
</feature>
<keyword evidence="3 7" id="KW-0812">Transmembrane</keyword>
<accession>A0A2H0A3S3</accession>
<keyword evidence="2" id="KW-1003">Cell membrane</keyword>
<feature type="transmembrane region" description="Helical" evidence="7">
    <location>
        <begin position="147"/>
        <end position="171"/>
    </location>
</feature>
<dbReference type="EMBL" id="PCSH01000167">
    <property type="protein sequence ID" value="PIP39470.1"/>
    <property type="molecule type" value="Genomic_DNA"/>
</dbReference>
<evidence type="ECO:0000256" key="7">
    <source>
        <dbReference type="SAM" id="Phobius"/>
    </source>
</evidence>
<keyword evidence="4 7" id="KW-1133">Transmembrane helix</keyword>
<dbReference type="PANTHER" id="PTHR30433">
    <property type="entry name" value="CHEMOTAXIS PROTEIN MOTA"/>
    <property type="match status" value="1"/>
</dbReference>
<dbReference type="Pfam" id="PF01618">
    <property type="entry name" value="MotA_ExbB"/>
    <property type="match status" value="1"/>
</dbReference>
<keyword evidence="6" id="KW-0813">Transport</keyword>
<dbReference type="GO" id="GO:0015031">
    <property type="term" value="P:protein transport"/>
    <property type="evidence" value="ECO:0007669"/>
    <property type="project" value="UniProtKB-KW"/>
</dbReference>
<evidence type="ECO:0000256" key="3">
    <source>
        <dbReference type="ARBA" id="ARBA00022692"/>
    </source>
</evidence>
<reference evidence="9 10" key="1">
    <citation type="submission" date="2017-09" db="EMBL/GenBank/DDBJ databases">
        <title>Depth-based differentiation of microbial function through sediment-hosted aquifers and enrichment of novel symbionts in the deep terrestrial subsurface.</title>
        <authorList>
            <person name="Probst A.J."/>
            <person name="Ladd B."/>
            <person name="Jarett J.K."/>
            <person name="Geller-Mcgrath D.E."/>
            <person name="Sieber C.M."/>
            <person name="Emerson J.B."/>
            <person name="Anantharaman K."/>
            <person name="Thomas B.C."/>
            <person name="Malmstrom R."/>
            <person name="Stieglmeier M."/>
            <person name="Klingl A."/>
            <person name="Woyke T."/>
            <person name="Ryan C.M."/>
            <person name="Banfield J.F."/>
        </authorList>
    </citation>
    <scope>NUCLEOTIDE SEQUENCE [LARGE SCALE GENOMIC DNA]</scope>
    <source>
        <strain evidence="9">CG23_combo_of_CG06-09_8_20_14_all_40_23</strain>
    </source>
</reference>
<evidence type="ECO:0000313" key="9">
    <source>
        <dbReference type="EMBL" id="PIP39470.1"/>
    </source>
</evidence>
<sequence>MDLATFCGTVGASLAMVAAIMLEEAGIVGSGYMNIPATVMIGCGTFLSTMANFSLKHNFNAGNWAKTAFFNTPHNIGEIITIILNFAQKARREGLLALEGDIEGIHDRFLKKGIQLVVDGVDPELIEAVMDIDTTSMRARHKFGEEWFMCAGGMAPTMGILGAIMGLTGALGKMGGGDMMTTIHSLAIAFIASFYGVALANLVLIPVAGKLKFLDHEEAFMRDLIMTGVLAIQAGDNPRIVEEKLKAFFSPAGYPVKSIE</sequence>
<comment type="caution">
    <text evidence="9">The sequence shown here is derived from an EMBL/GenBank/DDBJ whole genome shotgun (WGS) entry which is preliminary data.</text>
</comment>
<evidence type="ECO:0000313" key="10">
    <source>
        <dbReference type="Proteomes" id="UP000231067"/>
    </source>
</evidence>
<evidence type="ECO:0000256" key="1">
    <source>
        <dbReference type="ARBA" id="ARBA00004651"/>
    </source>
</evidence>
<evidence type="ECO:0000256" key="5">
    <source>
        <dbReference type="ARBA" id="ARBA00023136"/>
    </source>
</evidence>